<dbReference type="RefSeq" id="WP_344618754.1">
    <property type="nucleotide sequence ID" value="NZ_BAAARV010000088.1"/>
</dbReference>
<sequence>MTVVVIGDVVTDILTVHEGALAIGSDTIARVRIAGGGSAANTAAWLAAAGCPVVFAGVAGDDEPGDARIAEMRAAGVTTSVRRVTGAATGTVVVLTSDAERTMFTDRGANRLLDRSDVDRALDLPGVRHLHLSAYVLFDPDCAPAGRYALAEARRRGLTTSLDAASAAPLEQLGGREFLAAIPRPGILFANLDEARVIAPAPPTPTAAAPTPGRAEASTPTPATPTAGFPTTATPPAATPTVGNPSAATPTVGAPTTDAPTTVTPTAGTPKASTQTTDAPTAATPMTATPTAEAAAPTECERLAKALLAHADAAVVKSGPGGAAWADPDRSAHAPGVRVTQVIDPTGAGDAFAAGFLAAWLGGADPETALRRGNELGADAVTRLGGRP</sequence>
<feature type="domain" description="Carbohydrate kinase PfkB" evidence="5">
    <location>
        <begin position="296"/>
        <end position="386"/>
    </location>
</feature>
<feature type="domain" description="Carbohydrate kinase PfkB" evidence="5">
    <location>
        <begin position="3"/>
        <end position="202"/>
    </location>
</feature>
<dbReference type="Pfam" id="PF00294">
    <property type="entry name" value="PfkB"/>
    <property type="match status" value="2"/>
</dbReference>
<evidence type="ECO:0000256" key="3">
    <source>
        <dbReference type="ARBA" id="ARBA00022777"/>
    </source>
</evidence>
<dbReference type="SUPFAM" id="SSF53613">
    <property type="entry name" value="Ribokinase-like"/>
    <property type="match status" value="1"/>
</dbReference>
<dbReference type="Proteomes" id="UP001501444">
    <property type="component" value="Unassembled WGS sequence"/>
</dbReference>
<evidence type="ECO:0000256" key="1">
    <source>
        <dbReference type="ARBA" id="ARBA00010688"/>
    </source>
</evidence>
<accession>A0ABP5UIT7</accession>
<feature type="compositionally biased region" description="Low complexity" evidence="4">
    <location>
        <begin position="206"/>
        <end position="283"/>
    </location>
</feature>
<dbReference type="InterPro" id="IPR052700">
    <property type="entry name" value="Carb_kinase_PfkB-like"/>
</dbReference>
<comment type="similarity">
    <text evidence="1">Belongs to the carbohydrate kinase PfkB family.</text>
</comment>
<dbReference type="EMBL" id="BAAARV010000088">
    <property type="protein sequence ID" value="GAA2381647.1"/>
    <property type="molecule type" value="Genomic_DNA"/>
</dbReference>
<evidence type="ECO:0000313" key="6">
    <source>
        <dbReference type="EMBL" id="GAA2381647.1"/>
    </source>
</evidence>
<dbReference type="InterPro" id="IPR011611">
    <property type="entry name" value="PfkB_dom"/>
</dbReference>
<feature type="region of interest" description="Disordered" evidence="4">
    <location>
        <begin position="200"/>
        <end position="283"/>
    </location>
</feature>
<keyword evidence="3" id="KW-0418">Kinase</keyword>
<evidence type="ECO:0000256" key="2">
    <source>
        <dbReference type="ARBA" id="ARBA00022679"/>
    </source>
</evidence>
<evidence type="ECO:0000259" key="5">
    <source>
        <dbReference type="Pfam" id="PF00294"/>
    </source>
</evidence>
<proteinExistence type="inferred from homology"/>
<dbReference type="InterPro" id="IPR002173">
    <property type="entry name" value="Carboh/pur_kinase_PfkB_CS"/>
</dbReference>
<evidence type="ECO:0000313" key="7">
    <source>
        <dbReference type="Proteomes" id="UP001501444"/>
    </source>
</evidence>
<dbReference type="InterPro" id="IPR029056">
    <property type="entry name" value="Ribokinase-like"/>
</dbReference>
<dbReference type="Gene3D" id="3.40.1190.20">
    <property type="match status" value="2"/>
</dbReference>
<reference evidence="7" key="1">
    <citation type="journal article" date="2019" name="Int. J. Syst. Evol. Microbiol.">
        <title>The Global Catalogue of Microorganisms (GCM) 10K type strain sequencing project: providing services to taxonomists for standard genome sequencing and annotation.</title>
        <authorList>
            <consortium name="The Broad Institute Genomics Platform"/>
            <consortium name="The Broad Institute Genome Sequencing Center for Infectious Disease"/>
            <person name="Wu L."/>
            <person name="Ma J."/>
        </authorList>
    </citation>
    <scope>NUCLEOTIDE SEQUENCE [LARGE SCALE GENOMIC DNA]</scope>
    <source>
        <strain evidence="7">JCM 3272</strain>
    </source>
</reference>
<keyword evidence="7" id="KW-1185">Reference proteome</keyword>
<dbReference type="PROSITE" id="PS00584">
    <property type="entry name" value="PFKB_KINASES_2"/>
    <property type="match status" value="1"/>
</dbReference>
<evidence type="ECO:0000256" key="4">
    <source>
        <dbReference type="SAM" id="MobiDB-lite"/>
    </source>
</evidence>
<organism evidence="6 7">
    <name type="scientific">Dactylosporangium salmoneum</name>
    <dbReference type="NCBI Taxonomy" id="53361"/>
    <lineage>
        <taxon>Bacteria</taxon>
        <taxon>Bacillati</taxon>
        <taxon>Actinomycetota</taxon>
        <taxon>Actinomycetes</taxon>
        <taxon>Micromonosporales</taxon>
        <taxon>Micromonosporaceae</taxon>
        <taxon>Dactylosporangium</taxon>
    </lineage>
</organism>
<comment type="caution">
    <text evidence="6">The sequence shown here is derived from an EMBL/GenBank/DDBJ whole genome shotgun (WGS) entry which is preliminary data.</text>
</comment>
<dbReference type="PANTHER" id="PTHR43320">
    <property type="entry name" value="SUGAR KINASE"/>
    <property type="match status" value="1"/>
</dbReference>
<name>A0ABP5UIT7_9ACTN</name>
<dbReference type="PANTHER" id="PTHR43320:SF3">
    <property type="entry name" value="CARBOHYDRATE KINASE PFKB DOMAIN-CONTAINING PROTEIN"/>
    <property type="match status" value="1"/>
</dbReference>
<protein>
    <recommendedName>
        <fullName evidence="5">Carbohydrate kinase PfkB domain-containing protein</fullName>
    </recommendedName>
</protein>
<keyword evidence="2" id="KW-0808">Transferase</keyword>
<gene>
    <name evidence="6" type="ORF">GCM10010170_089490</name>
</gene>